<gene>
    <name evidence="1" type="ORF">CITCOLO1_LOCUS5673</name>
</gene>
<keyword evidence="2" id="KW-1185">Reference proteome</keyword>
<proteinExistence type="predicted"/>
<protein>
    <submittedName>
        <fullName evidence="1">Uncharacterized protein</fullName>
    </submittedName>
</protein>
<dbReference type="EMBL" id="OZ021745">
    <property type="protein sequence ID" value="CAK9313934.1"/>
    <property type="molecule type" value="Genomic_DNA"/>
</dbReference>
<dbReference type="Proteomes" id="UP001642487">
    <property type="component" value="Chromosome 11"/>
</dbReference>
<accession>A0ABP0Y0I5</accession>
<name>A0ABP0Y0I5_9ROSI</name>
<sequence length="116" mass="13866">MGQQMERDAKQRTRIWIREDLHTRVEGIKGIVLDLNEVPDELELELEASVFTKMRYLRILEIGEVQLDEDLTYLSKQLRFLNWRSRFVTLKMIDASDSKNLEETPDFSKVPKLEYY</sequence>
<evidence type="ECO:0000313" key="1">
    <source>
        <dbReference type="EMBL" id="CAK9313934.1"/>
    </source>
</evidence>
<evidence type="ECO:0000313" key="2">
    <source>
        <dbReference type="Proteomes" id="UP001642487"/>
    </source>
</evidence>
<reference evidence="1 2" key="1">
    <citation type="submission" date="2024-03" db="EMBL/GenBank/DDBJ databases">
        <authorList>
            <person name="Gkanogiannis A."/>
            <person name="Becerra Lopez-Lavalle L."/>
        </authorList>
    </citation>
    <scope>NUCLEOTIDE SEQUENCE [LARGE SCALE GENOMIC DNA]</scope>
</reference>
<organism evidence="1 2">
    <name type="scientific">Citrullus colocynthis</name>
    <name type="common">colocynth</name>
    <dbReference type="NCBI Taxonomy" id="252529"/>
    <lineage>
        <taxon>Eukaryota</taxon>
        <taxon>Viridiplantae</taxon>
        <taxon>Streptophyta</taxon>
        <taxon>Embryophyta</taxon>
        <taxon>Tracheophyta</taxon>
        <taxon>Spermatophyta</taxon>
        <taxon>Magnoliopsida</taxon>
        <taxon>eudicotyledons</taxon>
        <taxon>Gunneridae</taxon>
        <taxon>Pentapetalae</taxon>
        <taxon>rosids</taxon>
        <taxon>fabids</taxon>
        <taxon>Cucurbitales</taxon>
        <taxon>Cucurbitaceae</taxon>
        <taxon>Benincaseae</taxon>
        <taxon>Citrullus</taxon>
    </lineage>
</organism>